<name>A0A9P0HDB6_NEZVI</name>
<gene>
    <name evidence="2" type="ORF">NEZAVI_LOCUS9195</name>
</gene>
<accession>A0A9P0HDB6</accession>
<protein>
    <submittedName>
        <fullName evidence="2">Uncharacterized protein</fullName>
    </submittedName>
</protein>
<dbReference type="EMBL" id="OV725080">
    <property type="protein sequence ID" value="CAH1399832.1"/>
    <property type="molecule type" value="Genomic_DNA"/>
</dbReference>
<evidence type="ECO:0000256" key="1">
    <source>
        <dbReference type="SAM" id="MobiDB-lite"/>
    </source>
</evidence>
<keyword evidence="3" id="KW-1185">Reference proteome</keyword>
<proteinExistence type="predicted"/>
<organism evidence="2 3">
    <name type="scientific">Nezara viridula</name>
    <name type="common">Southern green stink bug</name>
    <name type="synonym">Cimex viridulus</name>
    <dbReference type="NCBI Taxonomy" id="85310"/>
    <lineage>
        <taxon>Eukaryota</taxon>
        <taxon>Metazoa</taxon>
        <taxon>Ecdysozoa</taxon>
        <taxon>Arthropoda</taxon>
        <taxon>Hexapoda</taxon>
        <taxon>Insecta</taxon>
        <taxon>Pterygota</taxon>
        <taxon>Neoptera</taxon>
        <taxon>Paraneoptera</taxon>
        <taxon>Hemiptera</taxon>
        <taxon>Heteroptera</taxon>
        <taxon>Panheteroptera</taxon>
        <taxon>Pentatomomorpha</taxon>
        <taxon>Pentatomoidea</taxon>
        <taxon>Pentatomidae</taxon>
        <taxon>Pentatominae</taxon>
        <taxon>Nezara</taxon>
    </lineage>
</organism>
<feature type="region of interest" description="Disordered" evidence="1">
    <location>
        <begin position="1"/>
        <end position="23"/>
    </location>
</feature>
<dbReference type="AlphaFoldDB" id="A0A9P0HDB6"/>
<dbReference type="Proteomes" id="UP001152798">
    <property type="component" value="Chromosome 4"/>
</dbReference>
<sequence>MRTQWAPVTPEDSSRGNKRPELNEVRCRSAIKGGGPEIFKETSFGDDIGTTRPAPLGIPASATCDVPSSLSSATIADLHLLLIGSSSVSPNHGGHRRR</sequence>
<dbReference type="OrthoDB" id="10432457at2759"/>
<reference evidence="2" key="1">
    <citation type="submission" date="2022-01" db="EMBL/GenBank/DDBJ databases">
        <authorList>
            <person name="King R."/>
        </authorList>
    </citation>
    <scope>NUCLEOTIDE SEQUENCE</scope>
</reference>
<evidence type="ECO:0000313" key="3">
    <source>
        <dbReference type="Proteomes" id="UP001152798"/>
    </source>
</evidence>
<feature type="compositionally biased region" description="Basic and acidic residues" evidence="1">
    <location>
        <begin position="12"/>
        <end position="23"/>
    </location>
</feature>
<evidence type="ECO:0000313" key="2">
    <source>
        <dbReference type="EMBL" id="CAH1399832.1"/>
    </source>
</evidence>